<accession>A0AAV9D0S6</accession>
<evidence type="ECO:0000256" key="7">
    <source>
        <dbReference type="ARBA" id="ARBA00066058"/>
    </source>
</evidence>
<comment type="subcellular location">
    <subcellularLocation>
        <location evidence="1">Peroxisome</location>
    </subcellularLocation>
</comment>
<dbReference type="GO" id="GO:0061522">
    <property type="term" value="F:1,4-dihydroxy-2-naphthoyl-CoA thioesterase activity"/>
    <property type="evidence" value="ECO:0007669"/>
    <property type="project" value="TreeGrafter"/>
</dbReference>
<dbReference type="PANTHER" id="PTHR43240">
    <property type="entry name" value="1,4-DIHYDROXY-2-NAPHTHOYL-COA THIOESTERASE 1"/>
    <property type="match status" value="1"/>
</dbReference>
<evidence type="ECO:0000256" key="3">
    <source>
        <dbReference type="ARBA" id="ARBA00023140"/>
    </source>
</evidence>
<sequence length="180" mass="19437">MSNPTEESPAYKTAAIDRALYLIGFEIGEISPEKITGQLKVTENCSQPFKVLNGGVSALIAETLASLGAHMTSGFQRVAGVQLSINHIKPAMIGDLIVVEAKPVTVGKKIQVWEVQQWKVNSLPVKKTLISTARVTLLCNLPVPSMPGPRRRSSRCKALSGLPTFGTPYQSNRFEANTSC</sequence>
<comment type="caution">
    <text evidence="9">The sequence shown here is derived from an EMBL/GenBank/DDBJ whole genome shotgun (WGS) entry which is preliminary data.</text>
</comment>
<dbReference type="InterPro" id="IPR029069">
    <property type="entry name" value="HotDog_dom_sf"/>
</dbReference>
<feature type="domain" description="Thioesterase" evidence="8">
    <location>
        <begin position="50"/>
        <end position="119"/>
    </location>
</feature>
<dbReference type="AlphaFoldDB" id="A0AAV9D0S6"/>
<protein>
    <recommendedName>
        <fullName evidence="8">Thioesterase domain-containing protein</fullName>
    </recommendedName>
</protein>
<evidence type="ECO:0000259" key="8">
    <source>
        <dbReference type="Pfam" id="PF03061"/>
    </source>
</evidence>
<keyword evidence="10" id="KW-1185">Reference proteome</keyword>
<dbReference type="Proteomes" id="UP001180020">
    <property type="component" value="Unassembled WGS sequence"/>
</dbReference>
<reference evidence="9" key="2">
    <citation type="submission" date="2023-06" db="EMBL/GenBank/DDBJ databases">
        <authorList>
            <person name="Ma L."/>
            <person name="Liu K.-W."/>
            <person name="Li Z."/>
            <person name="Hsiao Y.-Y."/>
            <person name="Qi Y."/>
            <person name="Fu T."/>
            <person name="Tang G."/>
            <person name="Zhang D."/>
            <person name="Sun W.-H."/>
            <person name="Liu D.-K."/>
            <person name="Li Y."/>
            <person name="Chen G.-Z."/>
            <person name="Liu X.-D."/>
            <person name="Liao X.-Y."/>
            <person name="Jiang Y.-T."/>
            <person name="Yu X."/>
            <person name="Hao Y."/>
            <person name="Huang J."/>
            <person name="Zhao X.-W."/>
            <person name="Ke S."/>
            <person name="Chen Y.-Y."/>
            <person name="Wu W.-L."/>
            <person name="Hsu J.-L."/>
            <person name="Lin Y.-F."/>
            <person name="Huang M.-D."/>
            <person name="Li C.-Y."/>
            <person name="Huang L."/>
            <person name="Wang Z.-W."/>
            <person name="Zhao X."/>
            <person name="Zhong W.-Y."/>
            <person name="Peng D.-H."/>
            <person name="Ahmad S."/>
            <person name="Lan S."/>
            <person name="Zhang J.-S."/>
            <person name="Tsai W.-C."/>
            <person name="Van De Peer Y."/>
            <person name="Liu Z.-J."/>
        </authorList>
    </citation>
    <scope>NUCLEOTIDE SEQUENCE</scope>
    <source>
        <strain evidence="9">CP</strain>
        <tissue evidence="9">Leaves</tissue>
    </source>
</reference>
<dbReference type="InterPro" id="IPR006683">
    <property type="entry name" value="Thioestr_dom"/>
</dbReference>
<evidence type="ECO:0000256" key="5">
    <source>
        <dbReference type="ARBA" id="ARBA00060586"/>
    </source>
</evidence>
<keyword evidence="3" id="KW-0576">Peroxisome</keyword>
<dbReference type="GO" id="GO:0042372">
    <property type="term" value="P:phylloquinone biosynthetic process"/>
    <property type="evidence" value="ECO:0007669"/>
    <property type="project" value="TreeGrafter"/>
</dbReference>
<dbReference type="GO" id="GO:0005777">
    <property type="term" value="C:peroxisome"/>
    <property type="evidence" value="ECO:0007669"/>
    <property type="project" value="UniProtKB-SubCell"/>
</dbReference>
<name>A0AAV9D0S6_ACOCL</name>
<evidence type="ECO:0000256" key="4">
    <source>
        <dbReference type="ARBA" id="ARBA00060572"/>
    </source>
</evidence>
<dbReference type="FunFam" id="3.10.129.10:FF:000048">
    <property type="entry name" value="14-dihydroxy-2-naphthoyl-CoA thioesterase 1"/>
    <property type="match status" value="1"/>
</dbReference>
<dbReference type="CDD" id="cd03443">
    <property type="entry name" value="PaaI_thioesterase"/>
    <property type="match status" value="1"/>
</dbReference>
<evidence type="ECO:0000313" key="9">
    <source>
        <dbReference type="EMBL" id="KAK1294657.1"/>
    </source>
</evidence>
<dbReference type="Gene3D" id="3.10.129.10">
    <property type="entry name" value="Hotdog Thioesterase"/>
    <property type="match status" value="1"/>
</dbReference>
<dbReference type="Pfam" id="PF03061">
    <property type="entry name" value="4HBT"/>
    <property type="match status" value="1"/>
</dbReference>
<reference evidence="9" key="1">
    <citation type="journal article" date="2023" name="Nat. Commun.">
        <title>Diploid and tetraploid genomes of Acorus and the evolution of monocots.</title>
        <authorList>
            <person name="Ma L."/>
            <person name="Liu K.W."/>
            <person name="Li Z."/>
            <person name="Hsiao Y.Y."/>
            <person name="Qi Y."/>
            <person name="Fu T."/>
            <person name="Tang G.D."/>
            <person name="Zhang D."/>
            <person name="Sun W.H."/>
            <person name="Liu D.K."/>
            <person name="Li Y."/>
            <person name="Chen G.Z."/>
            <person name="Liu X.D."/>
            <person name="Liao X.Y."/>
            <person name="Jiang Y.T."/>
            <person name="Yu X."/>
            <person name="Hao Y."/>
            <person name="Huang J."/>
            <person name="Zhao X.W."/>
            <person name="Ke S."/>
            <person name="Chen Y.Y."/>
            <person name="Wu W.L."/>
            <person name="Hsu J.L."/>
            <person name="Lin Y.F."/>
            <person name="Huang M.D."/>
            <person name="Li C.Y."/>
            <person name="Huang L."/>
            <person name="Wang Z.W."/>
            <person name="Zhao X."/>
            <person name="Zhong W.Y."/>
            <person name="Peng D.H."/>
            <person name="Ahmad S."/>
            <person name="Lan S."/>
            <person name="Zhang J.S."/>
            <person name="Tsai W.C."/>
            <person name="Van de Peer Y."/>
            <person name="Liu Z.J."/>
        </authorList>
    </citation>
    <scope>NUCLEOTIDE SEQUENCE</scope>
    <source>
        <strain evidence="9">CP</strain>
    </source>
</reference>
<comment type="similarity">
    <text evidence="6">Belongs to the 4-hydroxybenzoyl-CoA thioesterase family. DHNA-CoA hydrolase subfamily.</text>
</comment>
<proteinExistence type="inferred from homology"/>
<evidence type="ECO:0000256" key="2">
    <source>
        <dbReference type="ARBA" id="ARBA00022801"/>
    </source>
</evidence>
<comment type="pathway">
    <text evidence="5">Quinol/quinone metabolism; 1,4-dihydroxy-2-naphthoate biosynthesis; 1,4-dihydroxy-2-naphthoate from chorismate: step 7/7.</text>
</comment>
<comment type="subunit">
    <text evidence="7">Homotetramers.</text>
</comment>
<dbReference type="InterPro" id="IPR003736">
    <property type="entry name" value="PAAI_dom"/>
</dbReference>
<comment type="pathway">
    <text evidence="4">Cofactor biosynthesis; phylloquinone biosynthesis.</text>
</comment>
<evidence type="ECO:0000256" key="6">
    <source>
        <dbReference type="ARBA" id="ARBA00061187"/>
    </source>
</evidence>
<evidence type="ECO:0000313" key="10">
    <source>
        <dbReference type="Proteomes" id="UP001180020"/>
    </source>
</evidence>
<dbReference type="EMBL" id="JAUJYO010000016">
    <property type="protein sequence ID" value="KAK1294657.1"/>
    <property type="molecule type" value="Genomic_DNA"/>
</dbReference>
<dbReference type="NCBIfam" id="TIGR00369">
    <property type="entry name" value="unchar_dom_1"/>
    <property type="match status" value="1"/>
</dbReference>
<evidence type="ECO:0000256" key="1">
    <source>
        <dbReference type="ARBA" id="ARBA00004275"/>
    </source>
</evidence>
<dbReference type="SUPFAM" id="SSF54637">
    <property type="entry name" value="Thioesterase/thiol ester dehydrase-isomerase"/>
    <property type="match status" value="1"/>
</dbReference>
<keyword evidence="2" id="KW-0378">Hydrolase</keyword>
<organism evidence="9 10">
    <name type="scientific">Acorus calamus</name>
    <name type="common">Sweet flag</name>
    <dbReference type="NCBI Taxonomy" id="4465"/>
    <lineage>
        <taxon>Eukaryota</taxon>
        <taxon>Viridiplantae</taxon>
        <taxon>Streptophyta</taxon>
        <taxon>Embryophyta</taxon>
        <taxon>Tracheophyta</taxon>
        <taxon>Spermatophyta</taxon>
        <taxon>Magnoliopsida</taxon>
        <taxon>Liliopsida</taxon>
        <taxon>Acoraceae</taxon>
        <taxon>Acorus</taxon>
    </lineage>
</organism>
<dbReference type="PANTHER" id="PTHR43240:SF5">
    <property type="entry name" value="1,4-DIHYDROXY-2-NAPHTHOYL-COA THIOESTERASE 1"/>
    <property type="match status" value="1"/>
</dbReference>
<gene>
    <name evidence="9" type="ORF">QJS10_CPA16g01781</name>
</gene>